<dbReference type="InterPro" id="IPR000182">
    <property type="entry name" value="GNAT_dom"/>
</dbReference>
<comment type="caution">
    <text evidence="2">The sequence shown here is derived from an EMBL/GenBank/DDBJ whole genome shotgun (WGS) entry which is preliminary data.</text>
</comment>
<evidence type="ECO:0000313" key="3">
    <source>
        <dbReference type="Proteomes" id="UP001271648"/>
    </source>
</evidence>
<dbReference type="Proteomes" id="UP001271648">
    <property type="component" value="Unassembled WGS sequence"/>
</dbReference>
<evidence type="ECO:0000259" key="1">
    <source>
        <dbReference type="PROSITE" id="PS51186"/>
    </source>
</evidence>
<accession>A0AAW9A3V5</accession>
<dbReference type="RefSeq" id="WP_283734628.1">
    <property type="nucleotide sequence ID" value="NZ_CP125968.1"/>
</dbReference>
<sequence>MLLRYKKAYEKIAMGLLSYMPGEKVVKKLQETIHKYENDEHWHLYLLKQGEDFIGLVGLKMDENSYTVMHLSVNPSFRGEGIGTEMILKLGELYPDLECKSNEYTKSFMTKCLNREDNPK</sequence>
<dbReference type="GO" id="GO:0016747">
    <property type="term" value="F:acyltransferase activity, transferring groups other than amino-acyl groups"/>
    <property type="evidence" value="ECO:0007669"/>
    <property type="project" value="InterPro"/>
</dbReference>
<feature type="domain" description="N-acetyltransferase" evidence="1">
    <location>
        <begin position="3"/>
        <end position="120"/>
    </location>
</feature>
<dbReference type="SUPFAM" id="SSF55729">
    <property type="entry name" value="Acyl-CoA N-acyltransferases (Nat)"/>
    <property type="match status" value="1"/>
</dbReference>
<dbReference type="InterPro" id="IPR016181">
    <property type="entry name" value="Acyl_CoA_acyltransferase"/>
</dbReference>
<name>A0AAW9A3V5_9BACL</name>
<dbReference type="EMBL" id="JAUBDJ010000001">
    <property type="protein sequence ID" value="MDW0115607.1"/>
    <property type="molecule type" value="Genomic_DNA"/>
</dbReference>
<keyword evidence="3" id="KW-1185">Reference proteome</keyword>
<protein>
    <submittedName>
        <fullName evidence="2">GNAT family N-acetyltransferase</fullName>
    </submittedName>
</protein>
<organism evidence="2 3">
    <name type="scientific">Sporosarcina thermotolerans</name>
    <dbReference type="NCBI Taxonomy" id="633404"/>
    <lineage>
        <taxon>Bacteria</taxon>
        <taxon>Bacillati</taxon>
        <taxon>Bacillota</taxon>
        <taxon>Bacilli</taxon>
        <taxon>Bacillales</taxon>
        <taxon>Caryophanaceae</taxon>
        <taxon>Sporosarcina</taxon>
    </lineage>
</organism>
<gene>
    <name evidence="2" type="ORF">QTL97_01480</name>
</gene>
<dbReference type="Gene3D" id="3.40.630.30">
    <property type="match status" value="1"/>
</dbReference>
<evidence type="ECO:0000313" key="2">
    <source>
        <dbReference type="EMBL" id="MDW0115607.1"/>
    </source>
</evidence>
<dbReference type="Pfam" id="PF00583">
    <property type="entry name" value="Acetyltransf_1"/>
    <property type="match status" value="1"/>
</dbReference>
<reference evidence="2 3" key="1">
    <citation type="submission" date="2023-06" db="EMBL/GenBank/DDBJ databases">
        <title>Sporosarcina sp. nov., isolated from Korean traditional fermented seafood 'Jeotgal'.</title>
        <authorList>
            <person name="Yang A.I."/>
            <person name="Shin N.-R."/>
        </authorList>
    </citation>
    <scope>NUCLEOTIDE SEQUENCE [LARGE SCALE GENOMIC DNA]</scope>
    <source>
        <strain evidence="2 3">KCTC43456</strain>
    </source>
</reference>
<proteinExistence type="predicted"/>
<dbReference type="AlphaFoldDB" id="A0AAW9A3V5"/>
<dbReference type="CDD" id="cd04301">
    <property type="entry name" value="NAT_SF"/>
    <property type="match status" value="1"/>
</dbReference>
<dbReference type="PROSITE" id="PS51186">
    <property type="entry name" value="GNAT"/>
    <property type="match status" value="1"/>
</dbReference>